<dbReference type="InterPro" id="IPR051599">
    <property type="entry name" value="Cell_Envelope_Assoc"/>
</dbReference>
<dbReference type="InterPro" id="IPR003848">
    <property type="entry name" value="DUF218"/>
</dbReference>
<evidence type="ECO:0000313" key="3">
    <source>
        <dbReference type="EMBL" id="UQK58835.1"/>
    </source>
</evidence>
<organism evidence="3 4">
    <name type="scientific">Fenollaria massiliensis</name>
    <dbReference type="NCBI Taxonomy" id="938288"/>
    <lineage>
        <taxon>Bacteria</taxon>
        <taxon>Bacillati</taxon>
        <taxon>Bacillota</taxon>
        <taxon>Clostridia</taxon>
        <taxon>Eubacteriales</taxon>
        <taxon>Fenollaria</taxon>
    </lineage>
</organism>
<evidence type="ECO:0000256" key="1">
    <source>
        <dbReference type="SAM" id="Phobius"/>
    </source>
</evidence>
<dbReference type="InterPro" id="IPR014729">
    <property type="entry name" value="Rossmann-like_a/b/a_fold"/>
</dbReference>
<dbReference type="Proteomes" id="UP000831151">
    <property type="component" value="Chromosome"/>
</dbReference>
<keyword evidence="1" id="KW-1133">Transmembrane helix</keyword>
<dbReference type="CDD" id="cd06259">
    <property type="entry name" value="YdcF-like"/>
    <property type="match status" value="1"/>
</dbReference>
<name>A0A9E7DJ06_9FIRM</name>
<dbReference type="GO" id="GO:0000270">
    <property type="term" value="P:peptidoglycan metabolic process"/>
    <property type="evidence" value="ECO:0007669"/>
    <property type="project" value="TreeGrafter"/>
</dbReference>
<sequence>MIKKLIKLLIKIFLALAIVLELLVIFNNSKRPTTSPEYIIVPGARCKNNEPMLALKYRLDAAYEYYTINGGAKIITTGAESQGETISEAMIAKNYLVSLGVNESDVITEENSKNTIENLEFASDIAGKDKNYLIVSNGFHMFRLDLISKYIGIKHELYSAKTPQDILVKNYLQEVASIFYLAFKIVTGKV</sequence>
<feature type="transmembrane region" description="Helical" evidence="1">
    <location>
        <begin position="6"/>
        <end position="26"/>
    </location>
</feature>
<evidence type="ECO:0000313" key="4">
    <source>
        <dbReference type="Proteomes" id="UP000831151"/>
    </source>
</evidence>
<dbReference type="GO" id="GO:0005886">
    <property type="term" value="C:plasma membrane"/>
    <property type="evidence" value="ECO:0007669"/>
    <property type="project" value="TreeGrafter"/>
</dbReference>
<protein>
    <submittedName>
        <fullName evidence="3">YdcF family protein</fullName>
    </submittedName>
</protein>
<dbReference type="PANTHER" id="PTHR30336">
    <property type="entry name" value="INNER MEMBRANE PROTEIN, PROBABLE PERMEASE"/>
    <property type="match status" value="1"/>
</dbReference>
<keyword evidence="1" id="KW-0812">Transmembrane</keyword>
<reference evidence="3" key="1">
    <citation type="submission" date="2022-04" db="EMBL/GenBank/DDBJ databases">
        <title>Complete genome sequences of Ezakiella coagulans and Fenollaria massiliensis.</title>
        <authorList>
            <person name="France M.T."/>
            <person name="Clifford J."/>
            <person name="Narina S."/>
            <person name="Rutt L."/>
            <person name="Ravel J."/>
        </authorList>
    </citation>
    <scope>NUCLEOTIDE SEQUENCE</scope>
    <source>
        <strain evidence="3">C0061C2</strain>
    </source>
</reference>
<evidence type="ECO:0000259" key="2">
    <source>
        <dbReference type="Pfam" id="PF02698"/>
    </source>
</evidence>
<dbReference type="KEGG" id="fms:M1R53_06250"/>
<dbReference type="Pfam" id="PF02698">
    <property type="entry name" value="DUF218"/>
    <property type="match status" value="1"/>
</dbReference>
<proteinExistence type="predicted"/>
<dbReference type="RefSeq" id="WP_249242389.1">
    <property type="nucleotide sequence ID" value="NZ_CP096649.1"/>
</dbReference>
<dbReference type="PANTHER" id="PTHR30336:SF4">
    <property type="entry name" value="ENVELOPE BIOGENESIS FACTOR ELYC"/>
    <property type="match status" value="1"/>
</dbReference>
<feature type="domain" description="DUF218" evidence="2">
    <location>
        <begin position="38"/>
        <end position="160"/>
    </location>
</feature>
<dbReference type="EMBL" id="CP096649">
    <property type="protein sequence ID" value="UQK58835.1"/>
    <property type="molecule type" value="Genomic_DNA"/>
</dbReference>
<dbReference type="AlphaFoldDB" id="A0A9E7DJ06"/>
<dbReference type="GO" id="GO:0043164">
    <property type="term" value="P:Gram-negative-bacterium-type cell wall biogenesis"/>
    <property type="evidence" value="ECO:0007669"/>
    <property type="project" value="TreeGrafter"/>
</dbReference>
<dbReference type="Gene3D" id="3.40.50.620">
    <property type="entry name" value="HUPs"/>
    <property type="match status" value="1"/>
</dbReference>
<keyword evidence="1" id="KW-0472">Membrane</keyword>
<accession>A0A9E7DJ06</accession>
<keyword evidence="4" id="KW-1185">Reference proteome</keyword>
<gene>
    <name evidence="3" type="ORF">M1R53_06250</name>
</gene>